<keyword evidence="2" id="KW-0732">Signal</keyword>
<dbReference type="EMBL" id="JAUEPU010000146">
    <property type="protein sequence ID" value="KAK0475639.1"/>
    <property type="molecule type" value="Genomic_DNA"/>
</dbReference>
<reference evidence="3" key="1">
    <citation type="submission" date="2023-06" db="EMBL/GenBank/DDBJ databases">
        <authorList>
            <consortium name="Lawrence Berkeley National Laboratory"/>
            <person name="Ahrendt S."/>
            <person name="Sahu N."/>
            <person name="Indic B."/>
            <person name="Wong-Bajracharya J."/>
            <person name="Merenyi Z."/>
            <person name="Ke H.-M."/>
            <person name="Monk M."/>
            <person name="Kocsube S."/>
            <person name="Drula E."/>
            <person name="Lipzen A."/>
            <person name="Balint B."/>
            <person name="Henrissat B."/>
            <person name="Andreopoulos B."/>
            <person name="Martin F.M."/>
            <person name="Harder C.B."/>
            <person name="Rigling D."/>
            <person name="Ford K.L."/>
            <person name="Foster G.D."/>
            <person name="Pangilinan J."/>
            <person name="Papanicolaou A."/>
            <person name="Barry K."/>
            <person name="LaButti K."/>
            <person name="Viragh M."/>
            <person name="Koriabine M."/>
            <person name="Yan M."/>
            <person name="Riley R."/>
            <person name="Champramary S."/>
            <person name="Plett K.L."/>
            <person name="Tsai I.J."/>
            <person name="Slot J."/>
            <person name="Sipos G."/>
            <person name="Plett J."/>
            <person name="Nagy L.G."/>
            <person name="Grigoriev I.V."/>
        </authorList>
    </citation>
    <scope>NUCLEOTIDE SEQUENCE</scope>
    <source>
        <strain evidence="3">HWK02</strain>
    </source>
</reference>
<proteinExistence type="predicted"/>
<comment type="caution">
    <text evidence="3">The sequence shown here is derived from an EMBL/GenBank/DDBJ whole genome shotgun (WGS) entry which is preliminary data.</text>
</comment>
<organism evidence="3 4">
    <name type="scientific">Armillaria luteobubalina</name>
    <dbReference type="NCBI Taxonomy" id="153913"/>
    <lineage>
        <taxon>Eukaryota</taxon>
        <taxon>Fungi</taxon>
        <taxon>Dikarya</taxon>
        <taxon>Basidiomycota</taxon>
        <taxon>Agaricomycotina</taxon>
        <taxon>Agaricomycetes</taxon>
        <taxon>Agaricomycetidae</taxon>
        <taxon>Agaricales</taxon>
        <taxon>Marasmiineae</taxon>
        <taxon>Physalacriaceae</taxon>
        <taxon>Armillaria</taxon>
    </lineage>
</organism>
<dbReference type="PANTHER" id="PTHR35043:SF7">
    <property type="entry name" value="TRANSCRIPTION FACTOR DOMAIN-CONTAINING PROTEIN"/>
    <property type="match status" value="1"/>
</dbReference>
<sequence>MHRYRVIILILPFITRTFGAQTYSNNDKGVPACSKDQRTVLRIIWRCLATILPCTWLAVHPNVPGRSITTNGRISSTIEHTKIMLIAILAPEIIVGWAARQFSIAWKLRHAIQSSMEQEEESRLTLAHGFLLCMGGFYYTCSTSARETLDIPGTLVTLEALESEPNLVKRLAAISPETIEDKSKGDALSKLISTLQLLWFIVQCVARVLQHLPIMLLEMTALAFAGLSIITYSLWWYKPLNVK</sequence>
<feature type="chain" id="PRO_5041269023" evidence="2">
    <location>
        <begin position="20"/>
        <end position="243"/>
    </location>
</feature>
<feature type="transmembrane region" description="Helical" evidence="1">
    <location>
        <begin position="215"/>
        <end position="237"/>
    </location>
</feature>
<evidence type="ECO:0000313" key="4">
    <source>
        <dbReference type="Proteomes" id="UP001175228"/>
    </source>
</evidence>
<evidence type="ECO:0000256" key="2">
    <source>
        <dbReference type="SAM" id="SignalP"/>
    </source>
</evidence>
<keyword evidence="4" id="KW-1185">Reference proteome</keyword>
<keyword evidence="1" id="KW-0472">Membrane</keyword>
<protein>
    <submittedName>
        <fullName evidence="3">Uncharacterized protein</fullName>
    </submittedName>
</protein>
<feature type="signal peptide" evidence="2">
    <location>
        <begin position="1"/>
        <end position="19"/>
    </location>
</feature>
<keyword evidence="1" id="KW-1133">Transmembrane helix</keyword>
<evidence type="ECO:0000256" key="1">
    <source>
        <dbReference type="SAM" id="Phobius"/>
    </source>
</evidence>
<accession>A0AA39P1W7</accession>
<dbReference type="Proteomes" id="UP001175228">
    <property type="component" value="Unassembled WGS sequence"/>
</dbReference>
<dbReference type="AlphaFoldDB" id="A0AA39P1W7"/>
<gene>
    <name evidence="3" type="ORF">EDD18DRAFT_1089680</name>
</gene>
<name>A0AA39P1W7_9AGAR</name>
<keyword evidence="1" id="KW-0812">Transmembrane</keyword>
<dbReference type="PANTHER" id="PTHR35043">
    <property type="entry name" value="TRANSCRIPTION FACTOR DOMAIN-CONTAINING PROTEIN"/>
    <property type="match status" value="1"/>
</dbReference>
<feature type="non-terminal residue" evidence="3">
    <location>
        <position position="243"/>
    </location>
</feature>
<evidence type="ECO:0000313" key="3">
    <source>
        <dbReference type="EMBL" id="KAK0475639.1"/>
    </source>
</evidence>